<gene>
    <name evidence="2" type="ORF">QBC41DRAFT_340702</name>
</gene>
<organism evidence="2 3">
    <name type="scientific">Cercophora samala</name>
    <dbReference type="NCBI Taxonomy" id="330535"/>
    <lineage>
        <taxon>Eukaryota</taxon>
        <taxon>Fungi</taxon>
        <taxon>Dikarya</taxon>
        <taxon>Ascomycota</taxon>
        <taxon>Pezizomycotina</taxon>
        <taxon>Sordariomycetes</taxon>
        <taxon>Sordariomycetidae</taxon>
        <taxon>Sordariales</taxon>
        <taxon>Lasiosphaeriaceae</taxon>
        <taxon>Cercophora</taxon>
    </lineage>
</organism>
<name>A0AA39Z1L2_9PEZI</name>
<dbReference type="Proteomes" id="UP001174997">
    <property type="component" value="Unassembled WGS sequence"/>
</dbReference>
<proteinExistence type="predicted"/>
<dbReference type="InterPro" id="IPR002110">
    <property type="entry name" value="Ankyrin_rpt"/>
</dbReference>
<evidence type="ECO:0000313" key="2">
    <source>
        <dbReference type="EMBL" id="KAK0662095.1"/>
    </source>
</evidence>
<feature type="repeat" description="ANK" evidence="1">
    <location>
        <begin position="62"/>
        <end position="94"/>
    </location>
</feature>
<dbReference type="Pfam" id="PF00023">
    <property type="entry name" value="Ank"/>
    <property type="match status" value="1"/>
</dbReference>
<reference evidence="2" key="1">
    <citation type="submission" date="2023-06" db="EMBL/GenBank/DDBJ databases">
        <title>Genome-scale phylogeny and comparative genomics of the fungal order Sordariales.</title>
        <authorList>
            <consortium name="Lawrence Berkeley National Laboratory"/>
            <person name="Hensen N."/>
            <person name="Bonometti L."/>
            <person name="Westerberg I."/>
            <person name="Brannstrom I.O."/>
            <person name="Guillou S."/>
            <person name="Cros-Aarteil S."/>
            <person name="Calhoun S."/>
            <person name="Haridas S."/>
            <person name="Kuo A."/>
            <person name="Mondo S."/>
            <person name="Pangilinan J."/>
            <person name="Riley R."/>
            <person name="Labutti K."/>
            <person name="Andreopoulos B."/>
            <person name="Lipzen A."/>
            <person name="Chen C."/>
            <person name="Yanf M."/>
            <person name="Daum C."/>
            <person name="Ng V."/>
            <person name="Clum A."/>
            <person name="Steindorff A."/>
            <person name="Ohm R."/>
            <person name="Martin F."/>
            <person name="Silar P."/>
            <person name="Natvig D."/>
            <person name="Lalanne C."/>
            <person name="Gautier V."/>
            <person name="Ament-Velasquez S.L."/>
            <person name="Kruys A."/>
            <person name="Hutchinson M.I."/>
            <person name="Powell A.J."/>
            <person name="Barry K."/>
            <person name="Miller A.N."/>
            <person name="Grigoriev I.V."/>
            <person name="Debuchy R."/>
            <person name="Gladieux P."/>
            <person name="Thoren M.H."/>
            <person name="Johannesson H."/>
        </authorList>
    </citation>
    <scope>NUCLEOTIDE SEQUENCE</scope>
    <source>
        <strain evidence="2">CBS 307.81</strain>
    </source>
</reference>
<keyword evidence="1" id="KW-0040">ANK repeat</keyword>
<dbReference type="PROSITE" id="PS50297">
    <property type="entry name" value="ANK_REP_REGION"/>
    <property type="match status" value="1"/>
</dbReference>
<dbReference type="AlphaFoldDB" id="A0AA39Z1L2"/>
<dbReference type="SUPFAM" id="SSF48403">
    <property type="entry name" value="Ankyrin repeat"/>
    <property type="match status" value="1"/>
</dbReference>
<protein>
    <recommendedName>
        <fullName evidence="4">Ankyrin</fullName>
    </recommendedName>
</protein>
<keyword evidence="3" id="KW-1185">Reference proteome</keyword>
<dbReference type="PROSITE" id="PS50088">
    <property type="entry name" value="ANK_REPEAT"/>
    <property type="match status" value="1"/>
</dbReference>
<evidence type="ECO:0008006" key="4">
    <source>
        <dbReference type="Google" id="ProtNLM"/>
    </source>
</evidence>
<sequence>MVNHFLLPEMCNGPPPTKTYYVERDTGWPFRMIKIAYLHVNLGPTIDRLLQVGADVDDDLSSGYTPLIHAIIAGRFSVATELLNRGANANIKTLTRPPNRIICSTPSHTEYYGLRALDICLTTHAWSGRRFYFRIAKRRSGDVGTVWKPSGRNPTQKEAEHRDATLAGNPVVLASNDVIEAEEYKEMEKIQGFRVI</sequence>
<evidence type="ECO:0000313" key="3">
    <source>
        <dbReference type="Proteomes" id="UP001174997"/>
    </source>
</evidence>
<accession>A0AA39Z1L2</accession>
<dbReference type="InterPro" id="IPR036770">
    <property type="entry name" value="Ankyrin_rpt-contain_sf"/>
</dbReference>
<dbReference type="Gene3D" id="1.25.40.20">
    <property type="entry name" value="Ankyrin repeat-containing domain"/>
    <property type="match status" value="1"/>
</dbReference>
<evidence type="ECO:0000256" key="1">
    <source>
        <dbReference type="PROSITE-ProRule" id="PRU00023"/>
    </source>
</evidence>
<comment type="caution">
    <text evidence="2">The sequence shown here is derived from an EMBL/GenBank/DDBJ whole genome shotgun (WGS) entry which is preliminary data.</text>
</comment>
<dbReference type="EMBL" id="JAULSY010000143">
    <property type="protein sequence ID" value="KAK0662095.1"/>
    <property type="molecule type" value="Genomic_DNA"/>
</dbReference>